<feature type="transmembrane region" description="Helical" evidence="2">
    <location>
        <begin position="414"/>
        <end position="441"/>
    </location>
</feature>
<keyword evidence="2" id="KW-0472">Membrane</keyword>
<feature type="compositionally biased region" description="Basic and acidic residues" evidence="1">
    <location>
        <begin position="98"/>
        <end position="108"/>
    </location>
</feature>
<evidence type="ECO:0000256" key="1">
    <source>
        <dbReference type="SAM" id="MobiDB-lite"/>
    </source>
</evidence>
<sequence length="510" mass="56435">MPTIVHTTAATISSQHNRHQQQQRQHQNHHQPRARFSSPSNTNDLWNPPRSDGSDEDESSGVTARPQPGLFQTVEEETAQYGESDGQDHASFRSVDGVTERLRKRSEDESSNQGSFDEEIRGQIPDEYDDDDDDDDVGGDGENRVELVQIPYRIILRRYLLVPLLALICFGGTIALLTFAWPPPPDGENPYPHRPKLAHFLVGVAFYSLAHSLRIPIATILSPLPLSASSLQRTSTALHTFVLEILRLASISIFLPPLQVWESNSIPETNSLTEVNTSVSVLSHNHLLPYPSVWDQRPVFASAAWLGLGWAAGEVTVGIWQAFSQLGFYRPVLPDVGGGIELGHGPNEGGSLGLEGIDVRRDIIEEVDDDDDDDDEESEQQRERERLEEGVWELIAVQKREEIESLLGVPLPNIPAIILALWRIDSLLLNIGITLIFSALFSTHREDGSAWHIIKHMLPLFTAVAGGHIVLSLVWVSGIPTLGAPTTTYASLLVALAIFFWGLGTWEALI</sequence>
<feature type="transmembrane region" description="Helical" evidence="2">
    <location>
        <begin position="159"/>
        <end position="180"/>
    </location>
</feature>
<feature type="compositionally biased region" description="Basic residues" evidence="1">
    <location>
        <begin position="16"/>
        <end position="33"/>
    </location>
</feature>
<evidence type="ECO:0000256" key="2">
    <source>
        <dbReference type="SAM" id="Phobius"/>
    </source>
</evidence>
<feature type="transmembrane region" description="Helical" evidence="2">
    <location>
        <begin position="488"/>
        <end position="509"/>
    </location>
</feature>
<keyword evidence="2" id="KW-0812">Transmembrane</keyword>
<organism evidence="3">
    <name type="scientific">Phaffia rhodozyma</name>
    <name type="common">Yeast</name>
    <name type="synonym">Xanthophyllomyces dendrorhous</name>
    <dbReference type="NCBI Taxonomy" id="264483"/>
    <lineage>
        <taxon>Eukaryota</taxon>
        <taxon>Fungi</taxon>
        <taxon>Dikarya</taxon>
        <taxon>Basidiomycota</taxon>
        <taxon>Agaricomycotina</taxon>
        <taxon>Tremellomycetes</taxon>
        <taxon>Cystofilobasidiales</taxon>
        <taxon>Mrakiaceae</taxon>
        <taxon>Phaffia</taxon>
    </lineage>
</organism>
<name>A0A0F7SQ59_PHARH</name>
<proteinExistence type="predicted"/>
<feature type="compositionally biased region" description="Polar residues" evidence="1">
    <location>
        <begin position="1"/>
        <end position="14"/>
    </location>
</feature>
<feature type="transmembrane region" description="Helical" evidence="2">
    <location>
        <begin position="453"/>
        <end position="476"/>
    </location>
</feature>
<feature type="compositionally biased region" description="Acidic residues" evidence="1">
    <location>
        <begin position="366"/>
        <end position="378"/>
    </location>
</feature>
<dbReference type="EMBL" id="LN483124">
    <property type="protein sequence ID" value="CED82640.1"/>
    <property type="molecule type" value="Genomic_DNA"/>
</dbReference>
<protein>
    <submittedName>
        <fullName evidence="3">Uncharacterized protein</fullName>
    </submittedName>
</protein>
<reference evidence="3" key="1">
    <citation type="submission" date="2014-08" db="EMBL/GenBank/DDBJ databases">
        <authorList>
            <person name="Sharma Rahul"/>
            <person name="Thines Marco"/>
        </authorList>
    </citation>
    <scope>NUCLEOTIDE SEQUENCE</scope>
</reference>
<feature type="compositionally biased region" description="Acidic residues" evidence="1">
    <location>
        <begin position="126"/>
        <end position="139"/>
    </location>
</feature>
<feature type="region of interest" description="Disordered" evidence="1">
    <location>
        <begin position="1"/>
        <end position="142"/>
    </location>
</feature>
<feature type="region of interest" description="Disordered" evidence="1">
    <location>
        <begin position="366"/>
        <end position="385"/>
    </location>
</feature>
<keyword evidence="2" id="KW-1133">Transmembrane helix</keyword>
<accession>A0A0F7SQ59</accession>
<dbReference type="AlphaFoldDB" id="A0A0F7SQ59"/>
<evidence type="ECO:0000313" key="3">
    <source>
        <dbReference type="EMBL" id="CED82640.1"/>
    </source>
</evidence>